<reference evidence="3" key="1">
    <citation type="submission" date="2018-07" db="EMBL/GenBank/DDBJ databases">
        <authorList>
            <person name="Zhao J."/>
        </authorList>
    </citation>
    <scope>NUCLEOTIDE SEQUENCE [LARGE SCALE GENOMIC DNA]</scope>
    <source>
        <strain evidence="3">GSSD-12</strain>
    </source>
</reference>
<dbReference type="Proteomes" id="UP000253868">
    <property type="component" value="Chromosome"/>
</dbReference>
<feature type="region of interest" description="Disordered" evidence="1">
    <location>
        <begin position="303"/>
        <end position="392"/>
    </location>
</feature>
<evidence type="ECO:0000313" key="2">
    <source>
        <dbReference type="EMBL" id="AXG80892.1"/>
    </source>
</evidence>
<dbReference type="EMBL" id="CP031194">
    <property type="protein sequence ID" value="AXG80892.1"/>
    <property type="molecule type" value="Genomic_DNA"/>
</dbReference>
<proteinExistence type="predicted"/>
<dbReference type="AlphaFoldDB" id="A0A345HW18"/>
<protein>
    <submittedName>
        <fullName evidence="2">PE-PGRS family protein</fullName>
    </submittedName>
</protein>
<dbReference type="OrthoDB" id="3450280at2"/>
<evidence type="ECO:0000256" key="1">
    <source>
        <dbReference type="SAM" id="MobiDB-lite"/>
    </source>
</evidence>
<feature type="region of interest" description="Disordered" evidence="1">
    <location>
        <begin position="132"/>
        <end position="167"/>
    </location>
</feature>
<gene>
    <name evidence="2" type="ORF">DVK44_28115</name>
</gene>
<keyword evidence="3" id="KW-1185">Reference proteome</keyword>
<sequence>MAEHGENVPAYRTIRVAGPEGPVEAVADAAAWQARMAYPDILSAGGPLFGVVREREEGGWELITPFSGTAPQDARDSMGSQFRMLAKRCEEDGDTDALQECLRAAERTEWETDDEVTLLGTRYRVARAECFLRSGPDGPEPPRPTDPDPMEPGESHRAPDPSTGFVFDPVIATGMSAGILKAELLSLVPKPGTVPGAMREDALTAALTHPGGVLLPAAFMTAEKIHGHWRPSSVPHHTTPQSARDTLAMALRVKIPWKRGLGPRERAPYSATADRLDAERCDELTVEGSHFRVVRVERLVRIGPEGPEGPRPADLDPQPPVMVQHQQDVASGLIPADGTPDGEDAGPVELDPSTQRLAALVGEEEARRKRLRTEGPPAGRSPESGESGADGS</sequence>
<dbReference type="RefSeq" id="WP_114663109.1">
    <property type="nucleotide sequence ID" value="NZ_CP031194.1"/>
</dbReference>
<name>A0A345HW18_9ACTN</name>
<dbReference type="Pfam" id="PF19379">
    <property type="entry name" value="DUF5954"/>
    <property type="match status" value="1"/>
</dbReference>
<evidence type="ECO:0000313" key="3">
    <source>
        <dbReference type="Proteomes" id="UP000253868"/>
    </source>
</evidence>
<dbReference type="InterPro" id="IPR045998">
    <property type="entry name" value="DUF5954"/>
</dbReference>
<accession>A0A345HW18</accession>
<organism evidence="2 3">
    <name type="scientific">Streptomyces paludis</name>
    <dbReference type="NCBI Taxonomy" id="2282738"/>
    <lineage>
        <taxon>Bacteria</taxon>
        <taxon>Bacillati</taxon>
        <taxon>Actinomycetota</taxon>
        <taxon>Actinomycetes</taxon>
        <taxon>Kitasatosporales</taxon>
        <taxon>Streptomycetaceae</taxon>
        <taxon>Streptomyces</taxon>
    </lineage>
</organism>
<dbReference type="KEGG" id="spad:DVK44_28115"/>